<gene>
    <name evidence="3" type="ORF">BOKJ2_LOCUS9366</name>
</gene>
<feature type="region of interest" description="Disordered" evidence="1">
    <location>
        <begin position="117"/>
        <end position="156"/>
    </location>
</feature>
<dbReference type="EMBL" id="CAJFCW020000004">
    <property type="protein sequence ID" value="CAG9114854.1"/>
    <property type="molecule type" value="Genomic_DNA"/>
</dbReference>
<dbReference type="EMBL" id="CAJFDH010000004">
    <property type="protein sequence ID" value="CAD5221281.1"/>
    <property type="molecule type" value="Genomic_DNA"/>
</dbReference>
<dbReference type="OrthoDB" id="5875580at2759"/>
<accession>A0A811L145</accession>
<keyword evidence="2" id="KW-0812">Transmembrane</keyword>
<protein>
    <submittedName>
        <fullName evidence="3">Uncharacterized protein</fullName>
    </submittedName>
</protein>
<proteinExistence type="predicted"/>
<keyword evidence="4" id="KW-1185">Reference proteome</keyword>
<reference evidence="3" key="1">
    <citation type="submission" date="2020-09" db="EMBL/GenBank/DDBJ databases">
        <authorList>
            <person name="Kikuchi T."/>
        </authorList>
    </citation>
    <scope>NUCLEOTIDE SEQUENCE</scope>
    <source>
        <strain evidence="3">SH1</strain>
    </source>
</reference>
<comment type="caution">
    <text evidence="3">The sequence shown here is derived from an EMBL/GenBank/DDBJ whole genome shotgun (WGS) entry which is preliminary data.</text>
</comment>
<organism evidence="3 4">
    <name type="scientific">Bursaphelenchus okinawaensis</name>
    <dbReference type="NCBI Taxonomy" id="465554"/>
    <lineage>
        <taxon>Eukaryota</taxon>
        <taxon>Metazoa</taxon>
        <taxon>Ecdysozoa</taxon>
        <taxon>Nematoda</taxon>
        <taxon>Chromadorea</taxon>
        <taxon>Rhabditida</taxon>
        <taxon>Tylenchina</taxon>
        <taxon>Tylenchomorpha</taxon>
        <taxon>Aphelenchoidea</taxon>
        <taxon>Aphelenchoididae</taxon>
        <taxon>Bursaphelenchus</taxon>
    </lineage>
</organism>
<dbReference type="AlphaFoldDB" id="A0A811L145"/>
<evidence type="ECO:0000256" key="1">
    <source>
        <dbReference type="SAM" id="MobiDB-lite"/>
    </source>
</evidence>
<keyword evidence="2" id="KW-1133">Transmembrane helix</keyword>
<keyword evidence="2" id="KW-0472">Membrane</keyword>
<evidence type="ECO:0000256" key="2">
    <source>
        <dbReference type="SAM" id="Phobius"/>
    </source>
</evidence>
<evidence type="ECO:0000313" key="3">
    <source>
        <dbReference type="EMBL" id="CAD5221281.1"/>
    </source>
</evidence>
<feature type="transmembrane region" description="Helical" evidence="2">
    <location>
        <begin position="79"/>
        <end position="101"/>
    </location>
</feature>
<evidence type="ECO:0000313" key="4">
    <source>
        <dbReference type="Proteomes" id="UP000614601"/>
    </source>
</evidence>
<dbReference type="Proteomes" id="UP000614601">
    <property type="component" value="Unassembled WGS sequence"/>
</dbReference>
<name>A0A811L145_9BILA</name>
<dbReference type="Proteomes" id="UP000783686">
    <property type="component" value="Unassembled WGS sequence"/>
</dbReference>
<sequence>MAGNGPKIQLNVDLDDILNTTLGLIVNVNDNVGTIAGAVEYYMKEPLNGTVHDVAKIVNNIQTITQNMAASSNTFYQPLLLILALIIVVLLLLSICLFCMLRTRREYKKHPIRFRLRKKKQGRPAPRVPEHTSTETIDDVPPGYSAKPKKKDDTLV</sequence>